<gene>
    <name evidence="2" type="ORF">OKA104_LOCUS12005</name>
</gene>
<accession>A0A818U960</accession>
<evidence type="ECO:0000313" key="3">
    <source>
        <dbReference type="Proteomes" id="UP000663881"/>
    </source>
</evidence>
<keyword evidence="1" id="KW-0732">Signal</keyword>
<dbReference type="AlphaFoldDB" id="A0A818U960"/>
<evidence type="ECO:0000313" key="2">
    <source>
        <dbReference type="EMBL" id="CAF3693887.1"/>
    </source>
</evidence>
<dbReference type="Proteomes" id="UP000663881">
    <property type="component" value="Unassembled WGS sequence"/>
</dbReference>
<name>A0A818U960_9BILA</name>
<reference evidence="2" key="1">
    <citation type="submission" date="2021-02" db="EMBL/GenBank/DDBJ databases">
        <authorList>
            <person name="Nowell W R."/>
        </authorList>
    </citation>
    <scope>NUCLEOTIDE SEQUENCE</scope>
</reference>
<dbReference type="EMBL" id="CAJOAY010000568">
    <property type="protein sequence ID" value="CAF3693887.1"/>
    <property type="molecule type" value="Genomic_DNA"/>
</dbReference>
<comment type="caution">
    <text evidence="2">The sequence shown here is derived from an EMBL/GenBank/DDBJ whole genome shotgun (WGS) entry which is preliminary data.</text>
</comment>
<organism evidence="2 3">
    <name type="scientific">Adineta steineri</name>
    <dbReference type="NCBI Taxonomy" id="433720"/>
    <lineage>
        <taxon>Eukaryota</taxon>
        <taxon>Metazoa</taxon>
        <taxon>Spiralia</taxon>
        <taxon>Gnathifera</taxon>
        <taxon>Rotifera</taxon>
        <taxon>Eurotatoria</taxon>
        <taxon>Bdelloidea</taxon>
        <taxon>Adinetida</taxon>
        <taxon>Adinetidae</taxon>
        <taxon>Adineta</taxon>
    </lineage>
</organism>
<protein>
    <submittedName>
        <fullName evidence="2">Uncharacterized protein</fullName>
    </submittedName>
</protein>
<feature type="signal peptide" evidence="1">
    <location>
        <begin position="1"/>
        <end position="27"/>
    </location>
</feature>
<proteinExistence type="predicted"/>
<sequence>MHQARHRHTRVAMNVATSVLTVTKLYATQNNDNNNVRISTDQRQTQTILSFAIATVPLCARLIYSTATANEMKSDMSQAIEGLFTAVTDVFAYRQNVKKILLKKRQTRIGTVISA</sequence>
<evidence type="ECO:0000256" key="1">
    <source>
        <dbReference type="SAM" id="SignalP"/>
    </source>
</evidence>
<feature type="chain" id="PRO_5032734281" evidence="1">
    <location>
        <begin position="28"/>
        <end position="115"/>
    </location>
</feature>